<gene>
    <name evidence="1" type="ORF">FNV33_01795</name>
</gene>
<dbReference type="KEGG" id="dpm:FNV33_01795"/>
<dbReference type="AlphaFoldDB" id="A0A328KBZ4"/>
<reference evidence="1 2" key="1">
    <citation type="submission" date="2019-07" db="EMBL/GenBank/DDBJ databases">
        <title>Genome assembly of a nasal isolate of Dolosigranulum pigrum from a chronic sinusitis patient.</title>
        <authorList>
            <person name="Baig S."/>
            <person name="Overballe-Petersen S."/>
            <person name="Kaspar U."/>
            <person name="Rendboe A."/>
            <person name="de Man T."/>
            <person name="Liu C."/>
            <person name="Price L.B."/>
            <person name="Stegger M."/>
            <person name="Becker K."/>
            <person name="Skytt Andersen P."/>
        </authorList>
    </citation>
    <scope>NUCLEOTIDE SEQUENCE [LARGE SCALE GENOMIC DNA]</scope>
    <source>
        <strain evidence="1 2">83VPs-KB5</strain>
    </source>
</reference>
<evidence type="ECO:0000313" key="1">
    <source>
        <dbReference type="EMBL" id="QDO90847.1"/>
    </source>
</evidence>
<evidence type="ECO:0000313" key="2">
    <source>
        <dbReference type="Proteomes" id="UP000315953"/>
    </source>
</evidence>
<dbReference type="EMBL" id="CP041626">
    <property type="protein sequence ID" value="QDO90847.1"/>
    <property type="molecule type" value="Genomic_DNA"/>
</dbReference>
<protein>
    <submittedName>
        <fullName evidence="1">Uncharacterized protein</fullName>
    </submittedName>
</protein>
<organism evidence="1 2">
    <name type="scientific">Dolosigranulum pigrum</name>
    <dbReference type="NCBI Taxonomy" id="29394"/>
    <lineage>
        <taxon>Bacteria</taxon>
        <taxon>Bacillati</taxon>
        <taxon>Bacillota</taxon>
        <taxon>Bacilli</taxon>
        <taxon>Lactobacillales</taxon>
        <taxon>Carnobacteriaceae</taxon>
        <taxon>Dolosigranulum</taxon>
    </lineage>
</organism>
<sequence length="88" mass="10399">MTNIGRCKITLGKYTIDYTDYLTCFLDLDKQMAIFTPQNYNDLNLIMQLTEGTLMIQPESNIKIHYTGPYSYFLDVNYDPRRDKAVWE</sequence>
<dbReference type="Proteomes" id="UP000315953">
    <property type="component" value="Chromosome"/>
</dbReference>
<proteinExistence type="predicted"/>
<accession>A0A328KBZ4</accession>
<name>A0A328KBZ4_9LACT</name>
<dbReference type="RefSeq" id="WP_111949782.1">
    <property type="nucleotide sequence ID" value="NZ_CP040414.1"/>
</dbReference>